<keyword evidence="1" id="KW-0472">Membrane</keyword>
<organism evidence="2 3">
    <name type="scientific">Aneurinibacillus aneurinilyticus ATCC 12856</name>
    <dbReference type="NCBI Taxonomy" id="649747"/>
    <lineage>
        <taxon>Bacteria</taxon>
        <taxon>Bacillati</taxon>
        <taxon>Bacillota</taxon>
        <taxon>Bacilli</taxon>
        <taxon>Bacillales</taxon>
        <taxon>Paenibacillaceae</taxon>
        <taxon>Aneurinibacillus group</taxon>
        <taxon>Aneurinibacillus</taxon>
    </lineage>
</organism>
<protein>
    <submittedName>
        <fullName evidence="2">Uncharacterized protein</fullName>
    </submittedName>
</protein>
<dbReference type="Proteomes" id="UP000016511">
    <property type="component" value="Unassembled WGS sequence"/>
</dbReference>
<dbReference type="EMBL" id="AWSJ01000217">
    <property type="protein sequence ID" value="ERI08261.1"/>
    <property type="molecule type" value="Genomic_DNA"/>
</dbReference>
<accession>U1YBV9</accession>
<evidence type="ECO:0000256" key="1">
    <source>
        <dbReference type="SAM" id="Phobius"/>
    </source>
</evidence>
<evidence type="ECO:0000313" key="3">
    <source>
        <dbReference type="Proteomes" id="UP000016511"/>
    </source>
</evidence>
<dbReference type="STRING" id="649747.HMPREF0083_03543"/>
<proteinExistence type="predicted"/>
<reference evidence="2 3" key="1">
    <citation type="submission" date="2013-08" db="EMBL/GenBank/DDBJ databases">
        <authorList>
            <person name="Weinstock G."/>
            <person name="Sodergren E."/>
            <person name="Wylie T."/>
            <person name="Fulton L."/>
            <person name="Fulton R."/>
            <person name="Fronick C."/>
            <person name="O'Laughlin M."/>
            <person name="Godfrey J."/>
            <person name="Miner T."/>
            <person name="Herter B."/>
            <person name="Appelbaum E."/>
            <person name="Cordes M."/>
            <person name="Lek S."/>
            <person name="Wollam A."/>
            <person name="Pepin K.H."/>
            <person name="Palsikar V.B."/>
            <person name="Mitreva M."/>
            <person name="Wilson R.K."/>
        </authorList>
    </citation>
    <scope>NUCLEOTIDE SEQUENCE [LARGE SCALE GENOMIC DNA]</scope>
    <source>
        <strain evidence="2 3">ATCC 12856</strain>
    </source>
</reference>
<gene>
    <name evidence="2" type="ORF">HMPREF0083_03543</name>
</gene>
<feature type="transmembrane region" description="Helical" evidence="1">
    <location>
        <begin position="19"/>
        <end position="39"/>
    </location>
</feature>
<keyword evidence="1" id="KW-1133">Transmembrane helix</keyword>
<keyword evidence="1" id="KW-0812">Transmembrane</keyword>
<evidence type="ECO:0000313" key="2">
    <source>
        <dbReference type="EMBL" id="ERI08261.1"/>
    </source>
</evidence>
<dbReference type="AlphaFoldDB" id="U1YBV9"/>
<sequence>MFCFFHGCSPFLTQESLPLILGGFWPCLLFGLIICWVWMQLRPHQFFVILLIYNSYNKTTSINEKRVEYYVSRVLIISF</sequence>
<keyword evidence="3" id="KW-1185">Reference proteome</keyword>
<name>U1YBV9_ANEAE</name>
<dbReference type="HOGENOM" id="CLU_2598384_0_0_9"/>
<comment type="caution">
    <text evidence="2">The sequence shown here is derived from an EMBL/GenBank/DDBJ whole genome shotgun (WGS) entry which is preliminary data.</text>
</comment>